<accession>A0A0G1U2H6</accession>
<name>A0A0G1U2H6_9BACT</name>
<feature type="domain" description="Multidrug resistance protein MdtA-like C-terminal permuted SH3" evidence="3">
    <location>
        <begin position="289"/>
        <end position="346"/>
    </location>
</feature>
<dbReference type="Proteomes" id="UP000034739">
    <property type="component" value="Unassembled WGS sequence"/>
</dbReference>
<keyword evidence="2" id="KW-0812">Transmembrane</keyword>
<comment type="caution">
    <text evidence="5">The sequence shown here is derived from an EMBL/GenBank/DDBJ whole genome shotgun (WGS) entry which is preliminary data.</text>
</comment>
<keyword evidence="2" id="KW-1133">Transmembrane helix</keyword>
<dbReference type="SUPFAM" id="SSF111369">
    <property type="entry name" value="HlyD-like secretion proteins"/>
    <property type="match status" value="1"/>
</dbReference>
<dbReference type="Pfam" id="PF25990">
    <property type="entry name" value="Beta-barrel_YknX"/>
    <property type="match status" value="1"/>
</dbReference>
<evidence type="ECO:0000313" key="5">
    <source>
        <dbReference type="EMBL" id="KKU88246.1"/>
    </source>
</evidence>
<dbReference type="NCBIfam" id="TIGR01730">
    <property type="entry name" value="RND_mfp"/>
    <property type="match status" value="1"/>
</dbReference>
<dbReference type="Gene3D" id="2.40.420.20">
    <property type="match status" value="1"/>
</dbReference>
<proteinExistence type="inferred from homology"/>
<dbReference type="Pfam" id="PF25967">
    <property type="entry name" value="RND-MFP_C"/>
    <property type="match status" value="1"/>
</dbReference>
<dbReference type="InterPro" id="IPR058627">
    <property type="entry name" value="MdtA-like_C"/>
</dbReference>
<reference evidence="5 6" key="1">
    <citation type="journal article" date="2015" name="Nature">
        <title>rRNA introns, odd ribosomes, and small enigmatic genomes across a large radiation of phyla.</title>
        <authorList>
            <person name="Brown C.T."/>
            <person name="Hug L.A."/>
            <person name="Thomas B.C."/>
            <person name="Sharon I."/>
            <person name="Castelle C.J."/>
            <person name="Singh A."/>
            <person name="Wilkins M.J."/>
            <person name="Williams K.H."/>
            <person name="Banfield J.F."/>
        </authorList>
    </citation>
    <scope>NUCLEOTIDE SEQUENCE [LARGE SCALE GENOMIC DNA]</scope>
</reference>
<dbReference type="PANTHER" id="PTHR30469">
    <property type="entry name" value="MULTIDRUG RESISTANCE PROTEIN MDTA"/>
    <property type="match status" value="1"/>
</dbReference>
<organism evidence="5 6">
    <name type="scientific">Candidatus Gottesmanbacteria bacterium GW2011_GWA2_47_9</name>
    <dbReference type="NCBI Taxonomy" id="1618445"/>
    <lineage>
        <taxon>Bacteria</taxon>
        <taxon>Candidatus Gottesmaniibacteriota</taxon>
    </lineage>
</organism>
<dbReference type="InterPro" id="IPR058636">
    <property type="entry name" value="Beta-barrel_YknX"/>
</dbReference>
<gene>
    <name evidence="5" type="ORF">UY16_C0010G0002</name>
</gene>
<dbReference type="GO" id="GO:1990281">
    <property type="term" value="C:efflux pump complex"/>
    <property type="evidence" value="ECO:0007669"/>
    <property type="project" value="TreeGrafter"/>
</dbReference>
<evidence type="ECO:0000259" key="4">
    <source>
        <dbReference type="Pfam" id="PF25990"/>
    </source>
</evidence>
<dbReference type="InterPro" id="IPR006143">
    <property type="entry name" value="RND_pump_MFP"/>
</dbReference>
<dbReference type="GO" id="GO:0015562">
    <property type="term" value="F:efflux transmembrane transporter activity"/>
    <property type="evidence" value="ECO:0007669"/>
    <property type="project" value="TreeGrafter"/>
</dbReference>
<comment type="similarity">
    <text evidence="1">Belongs to the membrane fusion protein (MFP) (TC 8.A.1) family.</text>
</comment>
<dbReference type="Gene3D" id="2.40.50.100">
    <property type="match status" value="1"/>
</dbReference>
<dbReference type="Gene3D" id="2.40.30.170">
    <property type="match status" value="1"/>
</dbReference>
<keyword evidence="2" id="KW-0472">Membrane</keyword>
<dbReference type="AlphaFoldDB" id="A0A0G1U2H6"/>
<evidence type="ECO:0000313" key="6">
    <source>
        <dbReference type="Proteomes" id="UP000034739"/>
    </source>
</evidence>
<dbReference type="PANTHER" id="PTHR30469:SF15">
    <property type="entry name" value="HLYD FAMILY OF SECRETION PROTEINS"/>
    <property type="match status" value="1"/>
</dbReference>
<feature type="domain" description="YknX-like beta-barrel" evidence="4">
    <location>
        <begin position="206"/>
        <end position="281"/>
    </location>
</feature>
<evidence type="ECO:0000256" key="1">
    <source>
        <dbReference type="ARBA" id="ARBA00009477"/>
    </source>
</evidence>
<feature type="transmembrane region" description="Helical" evidence="2">
    <location>
        <begin position="9"/>
        <end position="26"/>
    </location>
</feature>
<sequence length="352" mass="38249">MFKYIRRPFVIGIVVTTIAIVGFGWFKIAQKNRVKDAIATAAVIEKTFVRTVDSSGKTKAKRTASLSFQTGGRLAWVAVTEGQTISKGQAIAGLDKREVQKTLEKYLTDYSRQRNDFEEMWRVTYKGTQNPQTALTDTVKRILEKNQWDLEKTVLDVELKALAVEYATLISPTDGIVVNLAFPIPGVNITANNVIAEVADPQSLVFEANIDEVDIGSLRPGQEATIALDAFANTTFTGKISSIAYASVSSSGGSTVFPVEISFDTAPGATLRIGLNGDVEITVSTMPEALVVPIVAIREENGDRYVYKKTGTTYQKTKVETDTTTDEEIVVTDGLNANDEVVIKGFSSIAGK</sequence>
<dbReference type="EMBL" id="LCOY01000010">
    <property type="protein sequence ID" value="KKU88246.1"/>
    <property type="molecule type" value="Genomic_DNA"/>
</dbReference>
<evidence type="ECO:0000259" key="3">
    <source>
        <dbReference type="Pfam" id="PF25967"/>
    </source>
</evidence>
<evidence type="ECO:0000256" key="2">
    <source>
        <dbReference type="SAM" id="Phobius"/>
    </source>
</evidence>
<protein>
    <submittedName>
        <fullName evidence="5">Efflux transporter, RND family, MFP subunit</fullName>
    </submittedName>
</protein>